<evidence type="ECO:0000313" key="3">
    <source>
        <dbReference type="Proteomes" id="UP001500879"/>
    </source>
</evidence>
<dbReference type="Proteomes" id="UP001500879">
    <property type="component" value="Unassembled WGS sequence"/>
</dbReference>
<keyword evidence="3" id="KW-1185">Reference proteome</keyword>
<evidence type="ECO:0000313" key="2">
    <source>
        <dbReference type="EMBL" id="GAA0436046.1"/>
    </source>
</evidence>
<gene>
    <name evidence="2" type="ORF">GCM10010357_66890</name>
</gene>
<organism evidence="2 3">
    <name type="scientific">Streptomyces luteireticuli</name>
    <dbReference type="NCBI Taxonomy" id="173858"/>
    <lineage>
        <taxon>Bacteria</taxon>
        <taxon>Bacillati</taxon>
        <taxon>Actinomycetota</taxon>
        <taxon>Actinomycetes</taxon>
        <taxon>Kitasatosporales</taxon>
        <taxon>Streptomycetaceae</taxon>
        <taxon>Streptomyces</taxon>
    </lineage>
</organism>
<dbReference type="InterPro" id="IPR025983">
    <property type="entry name" value="Cys_rich_CPCC"/>
</dbReference>
<dbReference type="Pfam" id="PF14206">
    <property type="entry name" value="Cys_rich_CPCC"/>
    <property type="match status" value="1"/>
</dbReference>
<feature type="domain" description="Cysteine-rich CPCC" evidence="1">
    <location>
        <begin position="18"/>
        <end position="93"/>
    </location>
</feature>
<reference evidence="2 3" key="1">
    <citation type="journal article" date="2019" name="Int. J. Syst. Evol. Microbiol.">
        <title>The Global Catalogue of Microorganisms (GCM) 10K type strain sequencing project: providing services to taxonomists for standard genome sequencing and annotation.</title>
        <authorList>
            <consortium name="The Broad Institute Genomics Platform"/>
            <consortium name="The Broad Institute Genome Sequencing Center for Infectious Disease"/>
            <person name="Wu L."/>
            <person name="Ma J."/>
        </authorList>
    </citation>
    <scope>NUCLEOTIDE SEQUENCE [LARGE SCALE GENOMIC DNA]</scope>
    <source>
        <strain evidence="2 3">JCM 4788</strain>
    </source>
</reference>
<dbReference type="EMBL" id="BAAABX010000086">
    <property type="protein sequence ID" value="GAA0436046.1"/>
    <property type="molecule type" value="Genomic_DNA"/>
</dbReference>
<comment type="caution">
    <text evidence="2">The sequence shown here is derived from an EMBL/GenBank/DDBJ whole genome shotgun (WGS) entry which is preliminary data.</text>
</comment>
<accession>A0ABN0Z7F9</accession>
<sequence length="97" mass="10734">MVAIPFANRHEPAADGPYPCPCCGFLTLDERGAYEICSVCFWEDDGQDDQDADQIRGGPNGWLSLAEARRNFHAMGACDERCTQFVRAPLPDERPTA</sequence>
<evidence type="ECO:0000259" key="1">
    <source>
        <dbReference type="Pfam" id="PF14206"/>
    </source>
</evidence>
<proteinExistence type="predicted"/>
<protein>
    <submittedName>
        <fullName evidence="2">CPCC family cysteine-rich protein</fullName>
    </submittedName>
</protein>
<dbReference type="RefSeq" id="WP_344032437.1">
    <property type="nucleotide sequence ID" value="NZ_BAAABX010000086.1"/>
</dbReference>
<name>A0ABN0Z7F9_9ACTN</name>